<feature type="domain" description="DUF58" evidence="2">
    <location>
        <begin position="182"/>
        <end position="367"/>
    </location>
</feature>
<keyword evidence="1" id="KW-0175">Coiled coil</keyword>
<dbReference type="PANTHER" id="PTHR34351">
    <property type="entry name" value="SLR1927 PROTEIN-RELATED"/>
    <property type="match status" value="1"/>
</dbReference>
<comment type="caution">
    <text evidence="3">The sequence shown here is derived from an EMBL/GenBank/DDBJ whole genome shotgun (WGS) entry which is preliminary data.</text>
</comment>
<dbReference type="RefSeq" id="WP_129257402.1">
    <property type="nucleotide sequence ID" value="NZ_SDKC01000001.1"/>
</dbReference>
<dbReference type="PANTHER" id="PTHR34351:SF2">
    <property type="entry name" value="DUF58 DOMAIN-CONTAINING PROTEIN"/>
    <property type="match status" value="1"/>
</dbReference>
<evidence type="ECO:0000259" key="2">
    <source>
        <dbReference type="Pfam" id="PF01882"/>
    </source>
</evidence>
<evidence type="ECO:0000313" key="4">
    <source>
        <dbReference type="Proteomes" id="UP000290106"/>
    </source>
</evidence>
<evidence type="ECO:0000256" key="1">
    <source>
        <dbReference type="SAM" id="Coils"/>
    </source>
</evidence>
<sequence>MVIIVIVIGALVMNYALVKIYGHLWGKNLDAQVEFQKEPSLEGRDAMLTETIYNRKWLFLPVLQVGFQMHRNLWFADGENTSVSDQCYKRDIFSVGGYQKITRTIPFHCSKRGYYELSQVELVTRSPLMNKKFYKTLESPDHFYVYPRMVDDTKLEIPFQKIMGSVLSHKNLYEDPFEFRGIREYQPTDPMHKINWKVSARTDQWMVNLYDSTSAQEVMILLDVEDETIWKFDEIHEEGIRLAAALASRLLQQGVPVGIRTNGRDLKSDECFSLNGGTGPQQVRSLYEGLTRLDLTKKAEHMEVILDRLREEKENGNRTYVMISKNQRESCYEGFDSLLQDGGTGAWIATLYDDMEWKLPENRKVTMIRWEVAK</sequence>
<name>A0A4Q1RGW7_9FIRM</name>
<organism evidence="3 4">
    <name type="scientific">Blautia faecicola</name>
    <dbReference type="NCBI Taxonomy" id="2509240"/>
    <lineage>
        <taxon>Bacteria</taxon>
        <taxon>Bacillati</taxon>
        <taxon>Bacillota</taxon>
        <taxon>Clostridia</taxon>
        <taxon>Lachnospirales</taxon>
        <taxon>Lachnospiraceae</taxon>
        <taxon>Blautia</taxon>
    </lineage>
</organism>
<reference evidence="3 4" key="1">
    <citation type="submission" date="2019-01" db="EMBL/GenBank/DDBJ databases">
        <title>Blautia sp. nov. KGMB01111 isolated human feces.</title>
        <authorList>
            <person name="Park J.-E."/>
            <person name="Kim J.-S."/>
            <person name="Park S.-H."/>
        </authorList>
    </citation>
    <scope>NUCLEOTIDE SEQUENCE [LARGE SCALE GENOMIC DNA]</scope>
    <source>
        <strain evidence="3 4">KGMB01111</strain>
    </source>
</reference>
<dbReference type="EMBL" id="SDKC01000001">
    <property type="protein sequence ID" value="RXS74842.1"/>
    <property type="molecule type" value="Genomic_DNA"/>
</dbReference>
<proteinExistence type="predicted"/>
<accession>A0A4Q1RGW7</accession>
<dbReference type="Pfam" id="PF01882">
    <property type="entry name" value="DUF58"/>
    <property type="match status" value="1"/>
</dbReference>
<protein>
    <submittedName>
        <fullName evidence="3">DUF58 domain-containing protein</fullName>
    </submittedName>
</protein>
<gene>
    <name evidence="3" type="ORF">ETP43_06145</name>
</gene>
<dbReference type="AlphaFoldDB" id="A0A4Q1RGW7"/>
<keyword evidence="4" id="KW-1185">Reference proteome</keyword>
<dbReference type="OrthoDB" id="9789943at2"/>
<dbReference type="InterPro" id="IPR002881">
    <property type="entry name" value="DUF58"/>
</dbReference>
<dbReference type="Proteomes" id="UP000290106">
    <property type="component" value="Unassembled WGS sequence"/>
</dbReference>
<feature type="coiled-coil region" evidence="1">
    <location>
        <begin position="292"/>
        <end position="319"/>
    </location>
</feature>
<evidence type="ECO:0000313" key="3">
    <source>
        <dbReference type="EMBL" id="RXS74842.1"/>
    </source>
</evidence>